<feature type="coiled-coil region" evidence="5">
    <location>
        <begin position="182"/>
        <end position="209"/>
    </location>
</feature>
<reference evidence="8" key="1">
    <citation type="journal article" date="2019" name="Int. J. Syst. Evol. Microbiol.">
        <title>The Global Catalogue of Microorganisms (GCM) 10K type strain sequencing project: providing services to taxonomists for standard genome sequencing and annotation.</title>
        <authorList>
            <consortium name="The Broad Institute Genomics Platform"/>
            <consortium name="The Broad Institute Genome Sequencing Center for Infectious Disease"/>
            <person name="Wu L."/>
            <person name="Ma J."/>
        </authorList>
    </citation>
    <scope>NUCLEOTIDE SEQUENCE [LARGE SCALE GENOMIC DNA]</scope>
    <source>
        <strain evidence="8">CCM 8896</strain>
    </source>
</reference>
<dbReference type="PROSITE" id="PS50937">
    <property type="entry name" value="HTH_MERR_2"/>
    <property type="match status" value="2"/>
</dbReference>
<keyword evidence="5" id="KW-0175">Coiled coil</keyword>
<dbReference type="RefSeq" id="WP_125714045.1">
    <property type="nucleotide sequence ID" value="NZ_JBHTOP010000003.1"/>
</dbReference>
<evidence type="ECO:0000256" key="4">
    <source>
        <dbReference type="ARBA" id="ARBA00023163"/>
    </source>
</evidence>
<dbReference type="Pfam" id="PF13411">
    <property type="entry name" value="MerR_1"/>
    <property type="match status" value="1"/>
</dbReference>
<dbReference type="PROSITE" id="PS00552">
    <property type="entry name" value="HTH_MERR_1"/>
    <property type="match status" value="1"/>
</dbReference>
<gene>
    <name evidence="7" type="ORF">ACFQ5M_02370</name>
</gene>
<dbReference type="Pfam" id="PF00376">
    <property type="entry name" value="MerR"/>
    <property type="match status" value="1"/>
</dbReference>
<organism evidence="7 8">
    <name type="scientific">Agrilactobacillus yilanensis</name>
    <dbReference type="NCBI Taxonomy" id="2485997"/>
    <lineage>
        <taxon>Bacteria</taxon>
        <taxon>Bacillati</taxon>
        <taxon>Bacillota</taxon>
        <taxon>Bacilli</taxon>
        <taxon>Lactobacillales</taxon>
        <taxon>Lactobacillaceae</taxon>
        <taxon>Agrilactobacillus</taxon>
    </lineage>
</organism>
<keyword evidence="2" id="KW-0805">Transcription regulation</keyword>
<evidence type="ECO:0000259" key="6">
    <source>
        <dbReference type="PROSITE" id="PS50937"/>
    </source>
</evidence>
<dbReference type="Gene3D" id="1.10.1660.10">
    <property type="match status" value="2"/>
</dbReference>
<evidence type="ECO:0000313" key="8">
    <source>
        <dbReference type="Proteomes" id="UP001597267"/>
    </source>
</evidence>
<keyword evidence="4" id="KW-0804">Transcription</keyword>
<feature type="domain" description="HTH merR-type" evidence="6">
    <location>
        <begin position="1"/>
        <end position="68"/>
    </location>
</feature>
<dbReference type="EMBL" id="JBHTOP010000003">
    <property type="protein sequence ID" value="MFD1670938.1"/>
    <property type="molecule type" value="Genomic_DNA"/>
</dbReference>
<name>A0ABW4J5K8_9LACO</name>
<dbReference type="InterPro" id="IPR009061">
    <property type="entry name" value="DNA-bd_dom_put_sf"/>
</dbReference>
<evidence type="ECO:0000256" key="1">
    <source>
        <dbReference type="ARBA" id="ARBA00022491"/>
    </source>
</evidence>
<sequence>MRGAEIAQKLNISTSALRHYEKWGLLPPVERQENGYRKYTSLHETYFCCIRSLIPGFGVELVKQVLPLIVAGEFTKATWFINRQQVQIAAEKEETEQTLALLNSAATPHFGDHDKKYFSIGEVAKLTHASLSAIRHWEHEGLIRPRRDAESNFRQFEAEEIKRIFIIRTIQRNDYSLDSIRNVLAEVDLNQLEKTKKLAQDALAQIDAKLLKQFLGIAALAELIAHIQGLDTFPDTLTK</sequence>
<protein>
    <submittedName>
        <fullName evidence="7">MerR family DNA-binding transcriptional regulator</fullName>
    </submittedName>
</protein>
<evidence type="ECO:0000256" key="5">
    <source>
        <dbReference type="SAM" id="Coils"/>
    </source>
</evidence>
<keyword evidence="1" id="KW-0678">Repressor</keyword>
<evidence type="ECO:0000256" key="2">
    <source>
        <dbReference type="ARBA" id="ARBA00023015"/>
    </source>
</evidence>
<feature type="domain" description="HTH merR-type" evidence="6">
    <location>
        <begin position="117"/>
        <end position="186"/>
    </location>
</feature>
<dbReference type="PANTHER" id="PTHR30204:SF69">
    <property type="entry name" value="MERR-FAMILY TRANSCRIPTIONAL REGULATOR"/>
    <property type="match status" value="1"/>
</dbReference>
<dbReference type="InterPro" id="IPR000551">
    <property type="entry name" value="MerR-type_HTH_dom"/>
</dbReference>
<dbReference type="GO" id="GO:0003677">
    <property type="term" value="F:DNA binding"/>
    <property type="evidence" value="ECO:0007669"/>
    <property type="project" value="UniProtKB-KW"/>
</dbReference>
<proteinExistence type="predicted"/>
<dbReference type="PANTHER" id="PTHR30204">
    <property type="entry name" value="REDOX-CYCLING DRUG-SENSING TRANSCRIPTIONAL ACTIVATOR SOXR"/>
    <property type="match status" value="1"/>
</dbReference>
<keyword evidence="8" id="KW-1185">Reference proteome</keyword>
<dbReference type="Proteomes" id="UP001597267">
    <property type="component" value="Unassembled WGS sequence"/>
</dbReference>
<dbReference type="InterPro" id="IPR047057">
    <property type="entry name" value="MerR_fam"/>
</dbReference>
<evidence type="ECO:0000256" key="3">
    <source>
        <dbReference type="ARBA" id="ARBA00023125"/>
    </source>
</evidence>
<dbReference type="SMART" id="SM00422">
    <property type="entry name" value="HTH_MERR"/>
    <property type="match status" value="2"/>
</dbReference>
<accession>A0ABW4J5K8</accession>
<keyword evidence="3 7" id="KW-0238">DNA-binding</keyword>
<evidence type="ECO:0000313" key="7">
    <source>
        <dbReference type="EMBL" id="MFD1670938.1"/>
    </source>
</evidence>
<dbReference type="SUPFAM" id="SSF46955">
    <property type="entry name" value="Putative DNA-binding domain"/>
    <property type="match status" value="2"/>
</dbReference>
<comment type="caution">
    <text evidence="7">The sequence shown here is derived from an EMBL/GenBank/DDBJ whole genome shotgun (WGS) entry which is preliminary data.</text>
</comment>